<evidence type="ECO:0000259" key="5">
    <source>
        <dbReference type="Pfam" id="PF00534"/>
    </source>
</evidence>
<dbReference type="AlphaFoldDB" id="A0A9X3AXR8"/>
<dbReference type="PANTHER" id="PTHR45825">
    <property type="entry name" value="GRANULE-BOUND STARCH SYNTHASE 1, CHLOROPLASTIC/AMYLOPLASTIC"/>
    <property type="match status" value="1"/>
</dbReference>
<evidence type="ECO:0000313" key="8">
    <source>
        <dbReference type="Proteomes" id="UP001155604"/>
    </source>
</evidence>
<dbReference type="EC" id="2.4.1.21" evidence="2"/>
<evidence type="ECO:0000313" key="7">
    <source>
        <dbReference type="EMBL" id="MCT7944494.1"/>
    </source>
</evidence>
<dbReference type="Gene3D" id="3.40.50.2000">
    <property type="entry name" value="Glycogen Phosphorylase B"/>
    <property type="match status" value="2"/>
</dbReference>
<dbReference type="PANTHER" id="PTHR45825:SF11">
    <property type="entry name" value="ALPHA AMYLASE DOMAIN-CONTAINING PROTEIN"/>
    <property type="match status" value="1"/>
</dbReference>
<dbReference type="GO" id="GO:0009011">
    <property type="term" value="F:alpha-1,4-glucan glucosyltransferase (ADP-glucose donor) activity"/>
    <property type="evidence" value="ECO:0007669"/>
    <property type="project" value="UniProtKB-EC"/>
</dbReference>
<sequence length="539" mass="58577">MKQRILMVAAENGALAGAKVGGMADVIRDLPDALAGVDLCADVIMPSYGFLTAVANQPQDLGELTVAFGGRLERVHVFAMPHPQVPEAMIYLLEHALWQSVPGQIYSQGSAERPFADDAAKFAFLCASVATALATGRVPMPAVLHLHDWHAGCLAMLRAFVPEFSALKEIECVFSIHNLALQGIRPLSQDSSSFAAWFPELFASLTLGQKQLITDPRYPHCVNPMRMGIVLSDKVHLVSPSYAKEVLQPSKPEAGFFGGEGLEHDLQVKANDGKVVGILNGCVYSSVSDLPAKPPARIQVPEFKQLLSAIETALVQWQGRQTQVSGVDMIAFARTQAHWRQAMAEQVPSLLLTSVGRLTDQKVLLLRHQLPSGLSVLETLLNALKLTKPTALLILLGSGDVSIAKSFQALGAKYDNLLFLQGYNEALSEALYQHGDLFLMPSSFEPCGISQMLAMRAGQPCLVHGVGGLKDTVEDGVTGFAFNGNSLDEQAEAFLQRLMQAIACFEGKTWPKVRAAAMAQRFDWHSIAEQYRQQLYCKV</sequence>
<dbReference type="GO" id="GO:0005829">
    <property type="term" value="C:cytosol"/>
    <property type="evidence" value="ECO:0007669"/>
    <property type="project" value="TreeGrafter"/>
</dbReference>
<organism evidence="7 8">
    <name type="scientific">Shewanella septentrionalis</name>
    <dbReference type="NCBI Taxonomy" id="2952223"/>
    <lineage>
        <taxon>Bacteria</taxon>
        <taxon>Pseudomonadati</taxon>
        <taxon>Pseudomonadota</taxon>
        <taxon>Gammaproteobacteria</taxon>
        <taxon>Alteromonadales</taxon>
        <taxon>Shewanellaceae</taxon>
        <taxon>Shewanella</taxon>
    </lineage>
</organism>
<evidence type="ECO:0000256" key="3">
    <source>
        <dbReference type="ARBA" id="ARBA00022676"/>
    </source>
</evidence>
<protein>
    <recommendedName>
        <fullName evidence="2">starch synthase</fullName>
        <ecNumber evidence="2">2.4.1.21</ecNumber>
    </recommendedName>
</protein>
<dbReference type="Pfam" id="PF00534">
    <property type="entry name" value="Glycos_transf_1"/>
    <property type="match status" value="1"/>
</dbReference>
<dbReference type="InterPro" id="IPR001296">
    <property type="entry name" value="Glyco_trans_1"/>
</dbReference>
<evidence type="ECO:0000256" key="4">
    <source>
        <dbReference type="ARBA" id="ARBA00022679"/>
    </source>
</evidence>
<dbReference type="Proteomes" id="UP001155604">
    <property type="component" value="Unassembled WGS sequence"/>
</dbReference>
<dbReference type="CDD" id="cd03791">
    <property type="entry name" value="GT5_Glycogen_synthase_DULL1-like"/>
    <property type="match status" value="1"/>
</dbReference>
<dbReference type="RefSeq" id="WP_261271853.1">
    <property type="nucleotide sequence ID" value="NZ_JAMTCC010000005.1"/>
</dbReference>
<evidence type="ECO:0000259" key="6">
    <source>
        <dbReference type="Pfam" id="PF08323"/>
    </source>
</evidence>
<feature type="domain" description="Glycosyl transferase family 1" evidence="5">
    <location>
        <begin position="378"/>
        <end position="496"/>
    </location>
</feature>
<dbReference type="InterPro" id="IPR013534">
    <property type="entry name" value="Starch_synth_cat_dom"/>
</dbReference>
<proteinExistence type="predicted"/>
<evidence type="ECO:0000256" key="1">
    <source>
        <dbReference type="ARBA" id="ARBA00001478"/>
    </source>
</evidence>
<dbReference type="EMBL" id="JAMTCC010000005">
    <property type="protein sequence ID" value="MCT7944494.1"/>
    <property type="molecule type" value="Genomic_DNA"/>
</dbReference>
<comment type="caution">
    <text evidence="7">The sequence shown here is derived from an EMBL/GenBank/DDBJ whole genome shotgun (WGS) entry which is preliminary data.</text>
</comment>
<reference evidence="7" key="1">
    <citation type="journal article" date="2023" name="Int. J. Syst. Evol. Microbiol.">
        <title>&lt;i&gt;Shewanella septentrionalis&lt;/i&gt; sp. nov. and &lt;i&gt;Shewanella holmiensis&lt;/i&gt; sp. nov., isolated from Baltic Sea water and sediments.</title>
        <authorList>
            <person name="Martin-Rodriguez A.J."/>
            <person name="Thorell K."/>
            <person name="Joffre E."/>
            <person name="Jensie-Markopoulos S."/>
            <person name="Moore E.R.B."/>
            <person name="Sjoling A."/>
        </authorList>
    </citation>
    <scope>NUCLEOTIDE SEQUENCE</scope>
    <source>
        <strain evidence="7">SP1W3</strain>
    </source>
</reference>
<gene>
    <name evidence="7" type="ORF">NE536_03840</name>
</gene>
<keyword evidence="4" id="KW-0808">Transferase</keyword>
<evidence type="ECO:0000256" key="2">
    <source>
        <dbReference type="ARBA" id="ARBA00012588"/>
    </source>
</evidence>
<keyword evidence="3" id="KW-0328">Glycosyltransferase</keyword>
<accession>A0A9X3AXR8</accession>
<comment type="catalytic activity">
    <reaction evidence="1">
        <text>[(1-&gt;4)-alpha-D-glucosyl](n) + ADP-alpha-D-glucose = [(1-&gt;4)-alpha-D-glucosyl](n+1) + ADP + H(+)</text>
        <dbReference type="Rhea" id="RHEA:18189"/>
        <dbReference type="Rhea" id="RHEA-COMP:9584"/>
        <dbReference type="Rhea" id="RHEA-COMP:9587"/>
        <dbReference type="ChEBI" id="CHEBI:15378"/>
        <dbReference type="ChEBI" id="CHEBI:15444"/>
        <dbReference type="ChEBI" id="CHEBI:57498"/>
        <dbReference type="ChEBI" id="CHEBI:456216"/>
        <dbReference type="EC" id="2.4.1.21"/>
    </reaction>
</comment>
<name>A0A9X3AXR8_9GAMM</name>
<dbReference type="GO" id="GO:0005978">
    <property type="term" value="P:glycogen biosynthetic process"/>
    <property type="evidence" value="ECO:0007669"/>
    <property type="project" value="TreeGrafter"/>
</dbReference>
<dbReference type="Pfam" id="PF08323">
    <property type="entry name" value="Glyco_transf_5"/>
    <property type="match status" value="1"/>
</dbReference>
<feature type="domain" description="Starch synthase catalytic" evidence="6">
    <location>
        <begin position="4"/>
        <end position="267"/>
    </location>
</feature>
<keyword evidence="8" id="KW-1185">Reference proteome</keyword>
<dbReference type="SUPFAM" id="SSF53756">
    <property type="entry name" value="UDP-Glycosyltransferase/glycogen phosphorylase"/>
    <property type="match status" value="1"/>
</dbReference>